<dbReference type="AlphaFoldDB" id="A0AAX2M9P4"/>
<dbReference type="GO" id="GO:0005737">
    <property type="term" value="C:cytoplasm"/>
    <property type="evidence" value="ECO:0007669"/>
    <property type="project" value="InterPro"/>
</dbReference>
<dbReference type="PRINTS" id="PR00996">
    <property type="entry name" value="CHERMTFRASE"/>
</dbReference>
<dbReference type="InterPro" id="IPR022641">
    <property type="entry name" value="CheR_N"/>
</dbReference>
<feature type="active site" evidence="1">
    <location>
        <position position="231"/>
    </location>
</feature>
<dbReference type="InterPro" id="IPR035909">
    <property type="entry name" value="CheB_C"/>
</dbReference>
<feature type="active site" evidence="1">
    <location>
        <position position="139"/>
    </location>
</feature>
<dbReference type="EMBL" id="UIGR01000001">
    <property type="protein sequence ID" value="SUX33315.1"/>
    <property type="molecule type" value="Genomic_DNA"/>
</dbReference>
<dbReference type="InterPro" id="IPR022642">
    <property type="entry name" value="CheR_C"/>
</dbReference>
<evidence type="ECO:0000256" key="1">
    <source>
        <dbReference type="PROSITE-ProRule" id="PRU00050"/>
    </source>
</evidence>
<dbReference type="SUPFAM" id="SSF47757">
    <property type="entry name" value="Chemotaxis receptor methyltransferase CheR, N-terminal domain"/>
    <property type="match status" value="1"/>
</dbReference>
<dbReference type="SMART" id="SM00138">
    <property type="entry name" value="MeTrc"/>
    <property type="match status" value="1"/>
</dbReference>
<dbReference type="Pfam" id="PF01339">
    <property type="entry name" value="CheB_methylest"/>
    <property type="match status" value="1"/>
</dbReference>
<dbReference type="GO" id="GO:0008984">
    <property type="term" value="F:protein-glutamate methylesterase activity"/>
    <property type="evidence" value="ECO:0007669"/>
    <property type="project" value="UniProtKB-EC"/>
</dbReference>
<dbReference type="Gene3D" id="3.40.50.150">
    <property type="entry name" value="Vaccinia Virus protein VP39"/>
    <property type="match status" value="1"/>
</dbReference>
<dbReference type="GO" id="GO:0008757">
    <property type="term" value="F:S-adenosylmethionine-dependent methyltransferase activity"/>
    <property type="evidence" value="ECO:0007669"/>
    <property type="project" value="InterPro"/>
</dbReference>
<dbReference type="InterPro" id="IPR000780">
    <property type="entry name" value="CheR_MeTrfase"/>
</dbReference>
<keyword evidence="1" id="KW-0145">Chemotaxis</keyword>
<evidence type="ECO:0000313" key="4">
    <source>
        <dbReference type="EMBL" id="SUX33315.1"/>
    </source>
</evidence>
<name>A0AAX2M9P4_CHRVL</name>
<dbReference type="GO" id="GO:0000156">
    <property type="term" value="F:phosphorelay response regulator activity"/>
    <property type="evidence" value="ECO:0007669"/>
    <property type="project" value="InterPro"/>
</dbReference>
<proteinExistence type="predicted"/>
<dbReference type="PANTHER" id="PTHR24422">
    <property type="entry name" value="CHEMOTAXIS PROTEIN METHYLTRANSFERASE"/>
    <property type="match status" value="1"/>
</dbReference>
<dbReference type="GO" id="GO:0006935">
    <property type="term" value="P:chemotaxis"/>
    <property type="evidence" value="ECO:0007669"/>
    <property type="project" value="UniProtKB-UniRule"/>
</dbReference>
<reference evidence="4 5" key="1">
    <citation type="submission" date="2018-06" db="EMBL/GenBank/DDBJ databases">
        <authorList>
            <consortium name="Pathogen Informatics"/>
            <person name="Doyle S."/>
        </authorList>
    </citation>
    <scope>NUCLEOTIDE SEQUENCE [LARGE SCALE GENOMIC DNA]</scope>
    <source>
        <strain evidence="4 5">NCTC8684</strain>
    </source>
</reference>
<feature type="domain" description="CheB-type methylesterase" evidence="2">
    <location>
        <begin position="103"/>
        <end position="281"/>
    </location>
</feature>
<protein>
    <submittedName>
        <fullName evidence="4">Chemotaxis response regulator protein-glutamate methylesterase</fullName>
        <ecNumber evidence="4">3.1.1.61</ecNumber>
    </submittedName>
</protein>
<dbReference type="Gene3D" id="3.40.50.180">
    <property type="entry name" value="Methylesterase CheB, C-terminal domain"/>
    <property type="match status" value="1"/>
</dbReference>
<dbReference type="EC" id="3.1.1.61" evidence="4"/>
<dbReference type="PROSITE" id="PS50122">
    <property type="entry name" value="CHEB"/>
    <property type="match status" value="1"/>
</dbReference>
<keyword evidence="1 4" id="KW-0378">Hydrolase</keyword>
<dbReference type="Pfam" id="PF03705">
    <property type="entry name" value="CheR_N"/>
    <property type="match status" value="1"/>
</dbReference>
<evidence type="ECO:0000259" key="2">
    <source>
        <dbReference type="PROSITE" id="PS50122"/>
    </source>
</evidence>
<dbReference type="InterPro" id="IPR000673">
    <property type="entry name" value="Sig_transdc_resp-reg_Me-estase"/>
</dbReference>
<dbReference type="Pfam" id="PF01739">
    <property type="entry name" value="CheR"/>
    <property type="match status" value="1"/>
</dbReference>
<dbReference type="InterPro" id="IPR050903">
    <property type="entry name" value="Bact_Chemotaxis_MeTrfase"/>
</dbReference>
<dbReference type="InterPro" id="IPR029063">
    <property type="entry name" value="SAM-dependent_MTases_sf"/>
</dbReference>
<dbReference type="CDD" id="cd16433">
    <property type="entry name" value="CheB"/>
    <property type="match status" value="1"/>
</dbReference>
<feature type="active site" evidence="1">
    <location>
        <position position="113"/>
    </location>
</feature>
<evidence type="ECO:0000259" key="3">
    <source>
        <dbReference type="PROSITE" id="PS50123"/>
    </source>
</evidence>
<dbReference type="RefSeq" id="WP_084193994.1">
    <property type="nucleotide sequence ID" value="NZ_JBHMEH010000009.1"/>
</dbReference>
<dbReference type="PROSITE" id="PS50123">
    <property type="entry name" value="CHER"/>
    <property type="match status" value="1"/>
</dbReference>
<evidence type="ECO:0000313" key="5">
    <source>
        <dbReference type="Proteomes" id="UP000254029"/>
    </source>
</evidence>
<feature type="domain" description="CheR-type methyltransferase" evidence="3">
    <location>
        <begin position="299"/>
        <end position="563"/>
    </location>
</feature>
<dbReference type="SUPFAM" id="SSF52738">
    <property type="entry name" value="Methylesterase CheB, C-terminal domain"/>
    <property type="match status" value="1"/>
</dbReference>
<gene>
    <name evidence="4" type="primary">cheB_3</name>
    <name evidence="4" type="ORF">NCTC8684_02407</name>
</gene>
<comment type="caution">
    <text evidence="4">The sequence shown here is derived from an EMBL/GenBank/DDBJ whole genome shotgun (WGS) entry which is preliminary data.</text>
</comment>
<dbReference type="SUPFAM" id="SSF53335">
    <property type="entry name" value="S-adenosyl-L-methionine-dependent methyltransferases"/>
    <property type="match status" value="1"/>
</dbReference>
<organism evidence="4 5">
    <name type="scientific">Chromobacterium violaceum</name>
    <dbReference type="NCBI Taxonomy" id="536"/>
    <lineage>
        <taxon>Bacteria</taxon>
        <taxon>Pseudomonadati</taxon>
        <taxon>Pseudomonadota</taxon>
        <taxon>Betaproteobacteria</taxon>
        <taxon>Neisseriales</taxon>
        <taxon>Chromobacteriaceae</taxon>
        <taxon>Chromobacterium</taxon>
    </lineage>
</organism>
<accession>A0AAX2M9P4</accession>
<dbReference type="PANTHER" id="PTHR24422:SF8">
    <property type="entry name" value="CHEMOTAXIS PROTEIN"/>
    <property type="match status" value="1"/>
</dbReference>
<sequence>MSVTVQQRSGQCKVAILGRLDRQEDRNVVLDLLRANPEQALELSFYDADLLCVELLCAMADRLNGGGKLKIVAYHALLAHGLTRLNLPARLVSGQTAPADARPNPRALALAGSAQSLECILYIVEWLPMSEMAVFVAQHVQENQVNLLDQLLKSRTGYSVEMPQHMAPVKPGTIYVAPPGHHMRVGHGYVYLTRDRQIQFARPSIDVLFESLAGEYGAEAMAVLLCGFGQDGTDGCAALRAAGACVIIQDGGECAPARVMPDAARNAGHYDYLMKLPAIASVAAAAAAGAGAQPEGELLELFLAALVSHYGYDFRNYQRDSLKRRIRNLMGQFHMGGFADFQRAVLSDVALFERLCAELPVGVTSFFRHPEQLKLLREEILPYLSSFPLIKLWSAGCSSGEEAYSLAIVLDELGLLDRSHLFATDFNPYLLAQGSSALFPAQALDANRANYLGSGGKRLFDAYLSRNGRFLQADDHLRQRILFYRHSLTDEGIFNEFQLVVCRNVLIYFDTELQRQVLRRFAQSLHAEGFLVLGPQDGLNRLALDMGFELYRSGSHIYRVGRSAAS</sequence>
<dbReference type="Proteomes" id="UP000254029">
    <property type="component" value="Unassembled WGS sequence"/>
</dbReference>